<keyword evidence="1" id="KW-1133">Transmembrane helix</keyword>
<dbReference type="Proteomes" id="UP000603865">
    <property type="component" value="Unassembled WGS sequence"/>
</dbReference>
<reference evidence="2" key="2">
    <citation type="submission" date="2020-09" db="EMBL/GenBank/DDBJ databases">
        <authorList>
            <person name="Sun Q."/>
            <person name="Ohkuma M."/>
        </authorList>
    </citation>
    <scope>NUCLEOTIDE SEQUENCE</scope>
    <source>
        <strain evidence="2">JCM 31311</strain>
    </source>
</reference>
<proteinExistence type="predicted"/>
<dbReference type="RefSeq" id="WP_189088389.1">
    <property type="nucleotide sequence ID" value="NZ_BMQL01000003.1"/>
</dbReference>
<comment type="caution">
    <text evidence="2">The sequence shown here is derived from an EMBL/GenBank/DDBJ whole genome shotgun (WGS) entry which is preliminary data.</text>
</comment>
<keyword evidence="1" id="KW-0472">Membrane</keyword>
<keyword evidence="1" id="KW-0812">Transmembrane</keyword>
<accession>A0A918BYU3</accession>
<organism evidence="2 3">
    <name type="scientific">Deinococcus ruber</name>
    <dbReference type="NCBI Taxonomy" id="1848197"/>
    <lineage>
        <taxon>Bacteria</taxon>
        <taxon>Thermotogati</taxon>
        <taxon>Deinococcota</taxon>
        <taxon>Deinococci</taxon>
        <taxon>Deinococcales</taxon>
        <taxon>Deinococcaceae</taxon>
        <taxon>Deinococcus</taxon>
    </lineage>
</organism>
<evidence type="ECO:0000313" key="2">
    <source>
        <dbReference type="EMBL" id="GGQ99216.1"/>
    </source>
</evidence>
<evidence type="ECO:0000256" key="1">
    <source>
        <dbReference type="SAM" id="Phobius"/>
    </source>
</evidence>
<gene>
    <name evidence="2" type="ORF">GCM10008957_09830</name>
</gene>
<keyword evidence="3" id="KW-1185">Reference proteome</keyword>
<protein>
    <submittedName>
        <fullName evidence="2">Uncharacterized protein</fullName>
    </submittedName>
</protein>
<evidence type="ECO:0000313" key="3">
    <source>
        <dbReference type="Proteomes" id="UP000603865"/>
    </source>
</evidence>
<sequence length="86" mass="9738">MNVWVGERRQSADGQFGRALLSMYALLLLMECRTLPGMLRVRPPAPDLLWVSVLLQSLLLLTFCLRVVRITRLFQTAFVLAGVPTH</sequence>
<dbReference type="AlphaFoldDB" id="A0A918BYU3"/>
<feature type="transmembrane region" description="Helical" evidence="1">
    <location>
        <begin position="48"/>
        <end position="68"/>
    </location>
</feature>
<reference evidence="2" key="1">
    <citation type="journal article" date="2014" name="Int. J. Syst. Evol. Microbiol.">
        <title>Complete genome sequence of Corynebacterium casei LMG S-19264T (=DSM 44701T), isolated from a smear-ripened cheese.</title>
        <authorList>
            <consortium name="US DOE Joint Genome Institute (JGI-PGF)"/>
            <person name="Walter F."/>
            <person name="Albersmeier A."/>
            <person name="Kalinowski J."/>
            <person name="Ruckert C."/>
        </authorList>
    </citation>
    <scope>NUCLEOTIDE SEQUENCE</scope>
    <source>
        <strain evidence="2">JCM 31311</strain>
    </source>
</reference>
<name>A0A918BYU3_9DEIO</name>
<dbReference type="EMBL" id="BMQL01000003">
    <property type="protein sequence ID" value="GGQ99216.1"/>
    <property type="molecule type" value="Genomic_DNA"/>
</dbReference>